<dbReference type="EMBL" id="VJVV01000003">
    <property type="protein sequence ID" value="TRO82770.1"/>
    <property type="molecule type" value="Genomic_DNA"/>
</dbReference>
<dbReference type="InterPro" id="IPR024654">
    <property type="entry name" value="Calcineurin-like_PHP_lpxH"/>
</dbReference>
<dbReference type="InterPro" id="IPR029052">
    <property type="entry name" value="Metallo-depent_PP-like"/>
</dbReference>
<proteinExistence type="inferred from homology"/>
<reference evidence="4 5" key="1">
    <citation type="submission" date="2019-07" db="EMBL/GenBank/DDBJ databases">
        <title>Insights of Desulfuromonas acetexigens electromicrobiology.</title>
        <authorList>
            <person name="Katuri K."/>
            <person name="Sapireddy V."/>
            <person name="Shaw D.R."/>
            <person name="Saikaly P."/>
        </authorList>
    </citation>
    <scope>NUCLEOTIDE SEQUENCE [LARGE SCALE GENOMIC DNA]</scope>
    <source>
        <strain evidence="4 5">2873</strain>
    </source>
</reference>
<name>A0A550JHU1_9BACT</name>
<dbReference type="PANTHER" id="PTHR11124">
    <property type="entry name" value="VACUOLAR SORTING PROTEIN VPS29"/>
    <property type="match status" value="1"/>
</dbReference>
<dbReference type="InterPro" id="IPR000979">
    <property type="entry name" value="Phosphodiesterase_MJ0936/Vps29"/>
</dbReference>
<dbReference type="SUPFAM" id="SSF56300">
    <property type="entry name" value="Metallo-dependent phosphatases"/>
    <property type="match status" value="1"/>
</dbReference>
<protein>
    <recommendedName>
        <fullName evidence="2">Phosphoesterase</fullName>
        <ecNumber evidence="2">3.1.4.-</ecNumber>
    </recommendedName>
</protein>
<evidence type="ECO:0000313" key="5">
    <source>
        <dbReference type="Proteomes" id="UP000317155"/>
    </source>
</evidence>
<evidence type="ECO:0000256" key="1">
    <source>
        <dbReference type="ARBA" id="ARBA00008950"/>
    </source>
</evidence>
<dbReference type="OrthoDB" id="9785951at2"/>
<evidence type="ECO:0000313" key="4">
    <source>
        <dbReference type="EMBL" id="TRO82770.1"/>
    </source>
</evidence>
<evidence type="ECO:0000259" key="3">
    <source>
        <dbReference type="Pfam" id="PF12850"/>
    </source>
</evidence>
<dbReference type="Gene3D" id="3.60.21.10">
    <property type="match status" value="1"/>
</dbReference>
<dbReference type="GO" id="GO:0046872">
    <property type="term" value="F:metal ion binding"/>
    <property type="evidence" value="ECO:0007669"/>
    <property type="project" value="UniProtKB-KW"/>
</dbReference>
<dbReference type="Pfam" id="PF12850">
    <property type="entry name" value="Metallophos_2"/>
    <property type="match status" value="1"/>
</dbReference>
<accession>A0A550JHU1</accession>
<evidence type="ECO:0000256" key="2">
    <source>
        <dbReference type="RuleBase" id="RU362039"/>
    </source>
</evidence>
<dbReference type="AlphaFoldDB" id="A0A550JHU1"/>
<comment type="cofactor">
    <cofactor evidence="2">
        <name>a divalent metal cation</name>
        <dbReference type="ChEBI" id="CHEBI:60240"/>
    </cofactor>
</comment>
<dbReference type="RefSeq" id="WP_092057058.1">
    <property type="nucleotide sequence ID" value="NZ_FOJJ01000023.1"/>
</dbReference>
<dbReference type="Proteomes" id="UP000317155">
    <property type="component" value="Unassembled WGS sequence"/>
</dbReference>
<dbReference type="NCBIfam" id="TIGR00040">
    <property type="entry name" value="yfcE"/>
    <property type="match status" value="1"/>
</dbReference>
<comment type="caution">
    <text evidence="4">The sequence shown here is derived from an EMBL/GenBank/DDBJ whole genome shotgun (WGS) entry which is preliminary data.</text>
</comment>
<keyword evidence="5" id="KW-1185">Reference proteome</keyword>
<keyword evidence="2" id="KW-0479">Metal-binding</keyword>
<feature type="domain" description="Calcineurin-like phosphoesterase" evidence="3">
    <location>
        <begin position="2"/>
        <end position="152"/>
    </location>
</feature>
<sequence>MLKVGVISDTHIRNLAQGARLAEKLCAGCFADVTTIIHAGDVGLPEFLDLFGDREMHAVRGNMDAPVAGVPIKKILTLGGFRIGLVHGWGSPFQLEERLRREFQGLSLDCLIYGHSHLPACHRVGELLLFNPGSATDRRDAPRHTVGLLEIGERIAGSIIPID</sequence>
<dbReference type="GO" id="GO:0016787">
    <property type="term" value="F:hydrolase activity"/>
    <property type="evidence" value="ECO:0007669"/>
    <property type="project" value="UniProtKB-UniRule"/>
</dbReference>
<comment type="similarity">
    <text evidence="1 2">Belongs to the metallophosphoesterase superfamily. YfcE family.</text>
</comment>
<dbReference type="EC" id="3.1.4.-" evidence="2"/>
<gene>
    <name evidence="4" type="ORF">FL622_06240</name>
</gene>
<organism evidence="4 5">
    <name type="scientific">Trichloromonas acetexigens</name>
    <dbReference type="NCBI Taxonomy" id="38815"/>
    <lineage>
        <taxon>Bacteria</taxon>
        <taxon>Pseudomonadati</taxon>
        <taxon>Thermodesulfobacteriota</taxon>
        <taxon>Desulfuromonadia</taxon>
        <taxon>Desulfuromonadales</taxon>
        <taxon>Trichloromonadaceae</taxon>
        <taxon>Trichloromonas</taxon>
    </lineage>
</organism>